<protein>
    <submittedName>
        <fullName evidence="1">Prolyl 4-hydroxylase subunit alpha-2</fullName>
    </submittedName>
</protein>
<sequence>MSDVEAGGATVFPDLGAAIRPRQVSGSVCVCVCERVCVCESVCVCVEYV</sequence>
<dbReference type="Proteomes" id="UP000314294">
    <property type="component" value="Unassembled WGS sequence"/>
</dbReference>
<dbReference type="AlphaFoldDB" id="A0A4Z2DZN4"/>
<proteinExistence type="predicted"/>
<reference evidence="1 2" key="1">
    <citation type="submission" date="2019-03" db="EMBL/GenBank/DDBJ databases">
        <title>First draft genome of Liparis tanakae, snailfish: a comprehensive survey of snailfish specific genes.</title>
        <authorList>
            <person name="Kim W."/>
            <person name="Song I."/>
            <person name="Jeong J.-H."/>
            <person name="Kim D."/>
            <person name="Kim S."/>
            <person name="Ryu S."/>
            <person name="Song J.Y."/>
            <person name="Lee S.K."/>
        </authorList>
    </citation>
    <scope>NUCLEOTIDE SEQUENCE [LARGE SCALE GENOMIC DNA]</scope>
    <source>
        <tissue evidence="1">Muscle</tissue>
    </source>
</reference>
<name>A0A4Z2DZN4_9TELE</name>
<keyword evidence="2" id="KW-1185">Reference proteome</keyword>
<dbReference type="EMBL" id="SRLO01024849">
    <property type="protein sequence ID" value="TNN21984.1"/>
    <property type="molecule type" value="Genomic_DNA"/>
</dbReference>
<gene>
    <name evidence="1" type="primary">P4HA2_0</name>
    <name evidence="1" type="ORF">EYF80_067904</name>
</gene>
<accession>A0A4Z2DZN4</accession>
<organism evidence="1 2">
    <name type="scientific">Liparis tanakae</name>
    <name type="common">Tanaka's snailfish</name>
    <dbReference type="NCBI Taxonomy" id="230148"/>
    <lineage>
        <taxon>Eukaryota</taxon>
        <taxon>Metazoa</taxon>
        <taxon>Chordata</taxon>
        <taxon>Craniata</taxon>
        <taxon>Vertebrata</taxon>
        <taxon>Euteleostomi</taxon>
        <taxon>Actinopterygii</taxon>
        <taxon>Neopterygii</taxon>
        <taxon>Teleostei</taxon>
        <taxon>Neoteleostei</taxon>
        <taxon>Acanthomorphata</taxon>
        <taxon>Eupercaria</taxon>
        <taxon>Perciformes</taxon>
        <taxon>Cottioidei</taxon>
        <taxon>Cottales</taxon>
        <taxon>Liparidae</taxon>
        <taxon>Liparis</taxon>
    </lineage>
</organism>
<comment type="caution">
    <text evidence="1">The sequence shown here is derived from an EMBL/GenBank/DDBJ whole genome shotgun (WGS) entry which is preliminary data.</text>
</comment>
<evidence type="ECO:0000313" key="1">
    <source>
        <dbReference type="EMBL" id="TNN21984.1"/>
    </source>
</evidence>
<evidence type="ECO:0000313" key="2">
    <source>
        <dbReference type="Proteomes" id="UP000314294"/>
    </source>
</evidence>